<dbReference type="Gene3D" id="1.10.260.40">
    <property type="entry name" value="lambda repressor-like DNA-binding domains"/>
    <property type="match status" value="1"/>
</dbReference>
<gene>
    <name evidence="2" type="ORF">DKP91_08150</name>
</gene>
<organism evidence="2 3">
    <name type="scientific">Enterococcus faecium</name>
    <name type="common">Streptococcus faecium</name>
    <dbReference type="NCBI Taxonomy" id="1352"/>
    <lineage>
        <taxon>Bacteria</taxon>
        <taxon>Bacillati</taxon>
        <taxon>Bacillota</taxon>
        <taxon>Bacilli</taxon>
        <taxon>Lactobacillales</taxon>
        <taxon>Enterococcaceae</taxon>
        <taxon>Enterococcus</taxon>
    </lineage>
</organism>
<dbReference type="Pfam" id="PF01381">
    <property type="entry name" value="HTH_3"/>
    <property type="match status" value="1"/>
</dbReference>
<dbReference type="InterPro" id="IPR001387">
    <property type="entry name" value="Cro/C1-type_HTH"/>
</dbReference>
<dbReference type="CDD" id="cd00093">
    <property type="entry name" value="HTH_XRE"/>
    <property type="match status" value="1"/>
</dbReference>
<reference evidence="2 3" key="1">
    <citation type="submission" date="2018-05" db="EMBL/GenBank/DDBJ databases">
        <title>Vancomycin-resistant Enterococcus faecium strain from Chelyabinsk, Russia.</title>
        <authorList>
            <person name="Gostev V."/>
            <person name="Goncharov A."/>
            <person name="Kolodzhieva V."/>
            <person name="Suvorov A."/>
            <person name="Sidorenko S."/>
            <person name="Zueva L."/>
        </authorList>
    </citation>
    <scope>NUCLEOTIDE SEQUENCE [LARGE SCALE GENOMIC DNA]</scope>
    <source>
        <strain evidence="2 3">20</strain>
    </source>
</reference>
<evidence type="ECO:0000259" key="1">
    <source>
        <dbReference type="PROSITE" id="PS50943"/>
    </source>
</evidence>
<dbReference type="SUPFAM" id="SSF47413">
    <property type="entry name" value="lambda repressor-like DNA-binding domains"/>
    <property type="match status" value="1"/>
</dbReference>
<dbReference type="Proteomes" id="UP000249070">
    <property type="component" value="Unassembled WGS sequence"/>
</dbReference>
<dbReference type="GeneID" id="93225288"/>
<dbReference type="AlphaFoldDB" id="A0AB73TNZ9"/>
<dbReference type="SMART" id="SM00530">
    <property type="entry name" value="HTH_XRE"/>
    <property type="match status" value="1"/>
</dbReference>
<dbReference type="RefSeq" id="WP_002321408.1">
    <property type="nucleotide sequence ID" value="NZ_BTRN01000006.1"/>
</dbReference>
<accession>A0AB73TNZ9</accession>
<dbReference type="GO" id="GO:0003677">
    <property type="term" value="F:DNA binding"/>
    <property type="evidence" value="ECO:0007669"/>
    <property type="project" value="InterPro"/>
</dbReference>
<dbReference type="InterPro" id="IPR010982">
    <property type="entry name" value="Lambda_DNA-bd_dom_sf"/>
</dbReference>
<proteinExistence type="predicted"/>
<sequence>MNLNKTSVGNRIRLVRKELGLSMKEFGKKITPTAADSIVSRWERGISLPNNDRLTQIAKIAHKDINWLLWGTFKEFISSLLDKEGYTNFLNDFPETVDTIYNDLMPISENLQFPDYENSILRLFNKIYLPIFNDYCLDIIELDLEDFINKRHSISSDKFKNRFLSSFHEGVSNSGYKYGDTDLIYKYGIALLEKFDDSYKLNNPYESIDAYFSAMTVNTEDTEKLIYTICKSLGIPFQKGSNTAQILSKNHNNF</sequence>
<evidence type="ECO:0000313" key="3">
    <source>
        <dbReference type="Proteomes" id="UP000249070"/>
    </source>
</evidence>
<dbReference type="EMBL" id="QHGU01000034">
    <property type="protein sequence ID" value="PZM55642.1"/>
    <property type="molecule type" value="Genomic_DNA"/>
</dbReference>
<protein>
    <submittedName>
        <fullName evidence="2">XRE family transcriptional regulator</fullName>
    </submittedName>
</protein>
<feature type="domain" description="HTH cro/C1-type" evidence="1">
    <location>
        <begin position="12"/>
        <end position="68"/>
    </location>
</feature>
<dbReference type="PROSITE" id="PS50943">
    <property type="entry name" value="HTH_CROC1"/>
    <property type="match status" value="1"/>
</dbReference>
<evidence type="ECO:0000313" key="2">
    <source>
        <dbReference type="EMBL" id="PZM55642.1"/>
    </source>
</evidence>
<comment type="caution">
    <text evidence="2">The sequence shown here is derived from an EMBL/GenBank/DDBJ whole genome shotgun (WGS) entry which is preliminary data.</text>
</comment>
<name>A0AB73TNZ9_ENTFC</name>